<organism evidence="9 10">
    <name type="scientific">Octadecabacter dasysiphoniae</name>
    <dbReference type="NCBI Taxonomy" id="2909341"/>
    <lineage>
        <taxon>Bacteria</taxon>
        <taxon>Pseudomonadati</taxon>
        <taxon>Pseudomonadota</taxon>
        <taxon>Alphaproteobacteria</taxon>
        <taxon>Rhodobacterales</taxon>
        <taxon>Roseobacteraceae</taxon>
        <taxon>Octadecabacter</taxon>
    </lineage>
</organism>
<dbReference type="Gene3D" id="3.40.50.620">
    <property type="entry name" value="HUPs"/>
    <property type="match status" value="2"/>
</dbReference>
<dbReference type="PIRSF" id="PIRSF001589">
    <property type="entry name" value="Asn_synthetase_glu-h"/>
    <property type="match status" value="1"/>
</dbReference>
<dbReference type="Pfam" id="PF00733">
    <property type="entry name" value="Asn_synthase"/>
    <property type="match status" value="2"/>
</dbReference>
<accession>A0ABS9CYI6</accession>
<comment type="caution">
    <text evidence="9">The sequence shown here is derived from an EMBL/GenBank/DDBJ whole genome shotgun (WGS) entry which is preliminary data.</text>
</comment>
<keyword evidence="5" id="KW-0067">ATP-binding</keyword>
<evidence type="ECO:0000256" key="3">
    <source>
        <dbReference type="ARBA" id="ARBA00012737"/>
    </source>
</evidence>
<gene>
    <name evidence="9" type="ORF">L0664_14705</name>
</gene>
<name>A0ABS9CYI6_9RHOB</name>
<dbReference type="SUPFAM" id="SSF56235">
    <property type="entry name" value="N-terminal nucleophile aminohydrolases (Ntn hydrolases)"/>
    <property type="match status" value="1"/>
</dbReference>
<dbReference type="RefSeq" id="WP_235226654.1">
    <property type="nucleotide sequence ID" value="NZ_JAKGAQ010000004.1"/>
</dbReference>
<dbReference type="Pfam" id="PF13537">
    <property type="entry name" value="GATase_7"/>
    <property type="match status" value="1"/>
</dbReference>
<evidence type="ECO:0000313" key="10">
    <source>
        <dbReference type="Proteomes" id="UP001200557"/>
    </source>
</evidence>
<dbReference type="PANTHER" id="PTHR43284:SF1">
    <property type="entry name" value="ASPARAGINE SYNTHETASE"/>
    <property type="match status" value="1"/>
</dbReference>
<dbReference type="EC" id="6.3.5.4" evidence="3"/>
<evidence type="ECO:0000313" key="9">
    <source>
        <dbReference type="EMBL" id="MCF2872322.1"/>
    </source>
</evidence>
<evidence type="ECO:0000256" key="4">
    <source>
        <dbReference type="ARBA" id="ARBA00022741"/>
    </source>
</evidence>
<keyword evidence="4" id="KW-0547">Nucleotide-binding</keyword>
<dbReference type="EMBL" id="JAKGAQ010000004">
    <property type="protein sequence ID" value="MCF2872322.1"/>
    <property type="molecule type" value="Genomic_DNA"/>
</dbReference>
<evidence type="ECO:0000256" key="5">
    <source>
        <dbReference type="ARBA" id="ARBA00022840"/>
    </source>
</evidence>
<dbReference type="InterPro" id="IPR006426">
    <property type="entry name" value="Asn_synth_AEB"/>
</dbReference>
<dbReference type="InterPro" id="IPR014729">
    <property type="entry name" value="Rossmann-like_a/b/a_fold"/>
</dbReference>
<sequence>MTVIFGGISFGSAPFDSHTLRPIEEVFRAASPDGLYRKNYGAAALGVGLRHTVPEDLFLNGPVSHTDGRFSLVGEGLIHNRMELNQILGLSDAQTATWPDAAYMVAAFGKWGEACIEHLVGEYCFAVWDASEQALTLLRHPTGHGHTLFYWMDGSKLLFSTQLNALLAAPDVPRILNEQKLADFLFLNHMDQATTHFEGVFRLPPGSALRATPRGVLEGQHRKIWNFDTKRRLTFKKNEEYVEAFNEIFNQAVVDQMRSIKPLGAMMSGGIDSSAVAVRAAAHVPTDYTLRTYTAVPQPGLEIKPRPGWYDDETPLIQEIAAMHPNIDPQFISSMGLSPDDGLTQHFENHAQPFRSASNRIWMEGIIQQAQSDGIGVLLTGQLGNMTISWEGNPVIAEWIGRGKIIAAWHGAGALGRYHNRPTRRIFGRATKAALRTMMPQQVIDILRPSRPITDTSIINPEFARKHNVLERGALMGFDPQFRPPGGGRELRQKELLNGSDFSGDVVANWHTQFGVELRDPTADLRLIEFCLAIPQEQFFLNGDFRALSQRAFNRDLPPSVLSNRQRGTQDAGWFERIKNKQEAYRDEIRRMQNAPLVREAINLKELARMIEDWPNLEDSNQRNNSFFRYQLLRGLHVARYIRWVNRENW</sequence>
<keyword evidence="10" id="KW-1185">Reference proteome</keyword>
<comment type="pathway">
    <text evidence="1">Amino-acid biosynthesis; L-asparagine biosynthesis; L-asparagine from L-aspartate (L-Gln route): step 1/1.</text>
</comment>
<dbReference type="InterPro" id="IPR017932">
    <property type="entry name" value="GATase_2_dom"/>
</dbReference>
<reference evidence="9 10" key="1">
    <citation type="submission" date="2022-01" db="EMBL/GenBank/DDBJ databases">
        <title>Octadecabacter sp. nov., isolated from a marine alga.</title>
        <authorList>
            <person name="Jin M.S."/>
            <person name="Kim H.M."/>
            <person name="Han D.M."/>
            <person name="Jung J.J."/>
            <person name="Jeon C.O."/>
        </authorList>
    </citation>
    <scope>NUCLEOTIDE SEQUENCE [LARGE SCALE GENOMIC DNA]</scope>
    <source>
        <strain evidence="9 10">G9-8</strain>
    </source>
</reference>
<feature type="domain" description="Asparagine synthetase" evidence="7">
    <location>
        <begin position="245"/>
        <end position="384"/>
    </location>
</feature>
<comment type="catalytic activity">
    <reaction evidence="6">
        <text>L-aspartate + L-glutamine + ATP + H2O = L-asparagine + L-glutamate + AMP + diphosphate + H(+)</text>
        <dbReference type="Rhea" id="RHEA:12228"/>
        <dbReference type="ChEBI" id="CHEBI:15377"/>
        <dbReference type="ChEBI" id="CHEBI:15378"/>
        <dbReference type="ChEBI" id="CHEBI:29985"/>
        <dbReference type="ChEBI" id="CHEBI:29991"/>
        <dbReference type="ChEBI" id="CHEBI:30616"/>
        <dbReference type="ChEBI" id="CHEBI:33019"/>
        <dbReference type="ChEBI" id="CHEBI:58048"/>
        <dbReference type="ChEBI" id="CHEBI:58359"/>
        <dbReference type="ChEBI" id="CHEBI:456215"/>
        <dbReference type="EC" id="6.3.5.4"/>
    </reaction>
</comment>
<feature type="domain" description="Asparagine synthetase" evidence="7">
    <location>
        <begin position="514"/>
        <end position="615"/>
    </location>
</feature>
<dbReference type="SUPFAM" id="SSF52402">
    <property type="entry name" value="Adenine nucleotide alpha hydrolases-like"/>
    <property type="match status" value="1"/>
</dbReference>
<feature type="domain" description="Glutamine amidotransferase type-2" evidence="8">
    <location>
        <begin position="62"/>
        <end position="168"/>
    </location>
</feature>
<dbReference type="InterPro" id="IPR029055">
    <property type="entry name" value="Ntn_hydrolases_N"/>
</dbReference>
<proteinExistence type="inferred from homology"/>
<evidence type="ECO:0000256" key="2">
    <source>
        <dbReference type="ARBA" id="ARBA00005752"/>
    </source>
</evidence>
<comment type="similarity">
    <text evidence="2">Belongs to the asparagine synthetase family.</text>
</comment>
<dbReference type="Gene3D" id="3.60.20.10">
    <property type="entry name" value="Glutamine Phosphoribosylpyrophosphate, subunit 1, domain 1"/>
    <property type="match status" value="1"/>
</dbReference>
<dbReference type="Proteomes" id="UP001200557">
    <property type="component" value="Unassembled WGS sequence"/>
</dbReference>
<protein>
    <recommendedName>
        <fullName evidence="3">asparagine synthase (glutamine-hydrolyzing)</fullName>
        <ecNumber evidence="3">6.3.5.4</ecNumber>
    </recommendedName>
</protein>
<evidence type="ECO:0000259" key="7">
    <source>
        <dbReference type="Pfam" id="PF00733"/>
    </source>
</evidence>
<dbReference type="PANTHER" id="PTHR43284">
    <property type="entry name" value="ASPARAGINE SYNTHETASE (GLUTAMINE-HYDROLYZING)"/>
    <property type="match status" value="1"/>
</dbReference>
<evidence type="ECO:0000259" key="8">
    <source>
        <dbReference type="Pfam" id="PF13537"/>
    </source>
</evidence>
<evidence type="ECO:0000256" key="6">
    <source>
        <dbReference type="ARBA" id="ARBA00048741"/>
    </source>
</evidence>
<dbReference type="InterPro" id="IPR051786">
    <property type="entry name" value="ASN_synthetase/amidase"/>
</dbReference>
<evidence type="ECO:0000256" key="1">
    <source>
        <dbReference type="ARBA" id="ARBA00005187"/>
    </source>
</evidence>
<dbReference type="InterPro" id="IPR001962">
    <property type="entry name" value="Asn_synthase"/>
</dbReference>